<comment type="caution">
    <text evidence="7">The sequence shown here is derived from an EMBL/GenBank/DDBJ whole genome shotgun (WGS) entry which is preliminary data.</text>
</comment>
<feature type="domain" description="Lactate/malate dehydrogenase C-terminal" evidence="6">
    <location>
        <begin position="148"/>
        <end position="304"/>
    </location>
</feature>
<dbReference type="EMBL" id="JAFKCW010000004">
    <property type="protein sequence ID" value="MBN7803001.1"/>
    <property type="molecule type" value="Genomic_DNA"/>
</dbReference>
<feature type="binding site" evidence="4">
    <location>
        <position position="96"/>
    </location>
    <ligand>
        <name>NAD(+)</name>
        <dbReference type="ChEBI" id="CHEBI:57540"/>
    </ligand>
</feature>
<reference evidence="7 8" key="1">
    <citation type="submission" date="2021-03" db="EMBL/GenBank/DDBJ databases">
        <title>novel species isolated from a fishpond in China.</title>
        <authorList>
            <person name="Lu H."/>
            <person name="Cai Z."/>
        </authorList>
    </citation>
    <scope>NUCLEOTIDE SEQUENCE [LARGE SCALE GENOMIC DNA]</scope>
    <source>
        <strain evidence="7 8">JCM 31546</strain>
    </source>
</reference>
<keyword evidence="2 4" id="KW-0560">Oxidoreductase</keyword>
<organism evidence="7 8">
    <name type="scientific">Algoriphagus aestuariicola</name>
    <dbReference type="NCBI Taxonomy" id="1852016"/>
    <lineage>
        <taxon>Bacteria</taxon>
        <taxon>Pseudomonadati</taxon>
        <taxon>Bacteroidota</taxon>
        <taxon>Cytophagia</taxon>
        <taxon>Cytophagales</taxon>
        <taxon>Cyclobacteriaceae</taxon>
        <taxon>Algoriphagus</taxon>
    </lineage>
</organism>
<keyword evidence="8" id="KW-1185">Reference proteome</keyword>
<evidence type="ECO:0000313" key="7">
    <source>
        <dbReference type="EMBL" id="MBN7803001.1"/>
    </source>
</evidence>
<feature type="active site" description="Proton acceptor" evidence="4">
    <location>
        <position position="176"/>
    </location>
</feature>
<evidence type="ECO:0000256" key="4">
    <source>
        <dbReference type="HAMAP-Rule" id="MF_00487"/>
    </source>
</evidence>
<dbReference type="SUPFAM" id="SSF56327">
    <property type="entry name" value="LDH C-terminal domain-like"/>
    <property type="match status" value="1"/>
</dbReference>
<dbReference type="EC" id="1.1.1.37" evidence="4"/>
<accession>A0ABS3BXF9</accession>
<comment type="catalytic activity">
    <reaction evidence="4">
        <text>(S)-malate + NAD(+) = oxaloacetate + NADH + H(+)</text>
        <dbReference type="Rhea" id="RHEA:21432"/>
        <dbReference type="ChEBI" id="CHEBI:15378"/>
        <dbReference type="ChEBI" id="CHEBI:15589"/>
        <dbReference type="ChEBI" id="CHEBI:16452"/>
        <dbReference type="ChEBI" id="CHEBI:57540"/>
        <dbReference type="ChEBI" id="CHEBI:57945"/>
        <dbReference type="EC" id="1.1.1.37"/>
    </reaction>
</comment>
<evidence type="ECO:0000259" key="5">
    <source>
        <dbReference type="Pfam" id="PF00056"/>
    </source>
</evidence>
<comment type="function">
    <text evidence="4">Catalyzes the reversible oxidation of malate to oxaloacetate.</text>
</comment>
<dbReference type="Gene3D" id="3.90.110.10">
    <property type="entry name" value="Lactate dehydrogenase/glycoside hydrolase, family 4, C-terminal"/>
    <property type="match status" value="1"/>
</dbReference>
<dbReference type="HAMAP" id="MF_00487">
    <property type="entry name" value="Malate_dehydrog_3"/>
    <property type="match status" value="1"/>
</dbReference>
<proteinExistence type="inferred from homology"/>
<dbReference type="CDD" id="cd01339">
    <property type="entry name" value="LDH-like_MDH"/>
    <property type="match status" value="1"/>
</dbReference>
<dbReference type="InterPro" id="IPR015955">
    <property type="entry name" value="Lactate_DH/Glyco_Ohase_4_C"/>
</dbReference>
<dbReference type="RefSeq" id="WP_206570993.1">
    <property type="nucleotide sequence ID" value="NZ_JAFKCW010000004.1"/>
</dbReference>
<evidence type="ECO:0000256" key="2">
    <source>
        <dbReference type="ARBA" id="ARBA00023002"/>
    </source>
</evidence>
<dbReference type="Pfam" id="PF00056">
    <property type="entry name" value="Ldh_1_N"/>
    <property type="match status" value="1"/>
</dbReference>
<feature type="binding site" evidence="4">
    <location>
        <position position="89"/>
    </location>
    <ligand>
        <name>substrate</name>
    </ligand>
</feature>
<feature type="domain" description="Lactate/malate dehydrogenase N-terminal" evidence="5">
    <location>
        <begin position="3"/>
        <end position="143"/>
    </location>
</feature>
<protein>
    <recommendedName>
        <fullName evidence="4">Malate dehydrogenase</fullName>
        <ecNumber evidence="4">1.1.1.37</ecNumber>
    </recommendedName>
</protein>
<keyword evidence="1 4" id="KW-0816">Tricarboxylic acid cycle</keyword>
<dbReference type="Proteomes" id="UP000664698">
    <property type="component" value="Unassembled WGS sequence"/>
</dbReference>
<dbReference type="InterPro" id="IPR011275">
    <property type="entry name" value="Malate_DH_type3"/>
</dbReference>
<sequence>MSKVTVVGAGNVGATCADVLAYREVAEEIVLIDIKEGIAEGKALDIWQKAPINQYDSRTVGSTNDYSKTANSDVVVITSGLPRKPGMTRDDLIETNAGIVKSVTENVVKYSPNAIIIVVSNPLDVMTYQAHLTSGLNRNKVIGMAGILDTARYRAFLAEELNISGKEIQAILMGGHGDTMVPLPRYTTVAGIPVTELVEKDKLDAIIERTKFGGGELVKLMGTSAWYAPGSAAAQMVEAILKNQRRVFPVCIKLEGEYGIEDCYLGVPVILGKNGVEKVIVLDLNEEEKALLETSRGHVKEVMNVLDKLSK</sequence>
<evidence type="ECO:0000256" key="3">
    <source>
        <dbReference type="ARBA" id="ARBA00023027"/>
    </source>
</evidence>
<keyword evidence="3 4" id="KW-0520">NAD</keyword>
<dbReference type="PRINTS" id="PR00086">
    <property type="entry name" value="LLDHDRGNASE"/>
</dbReference>
<feature type="binding site" evidence="4">
    <location>
        <position position="33"/>
    </location>
    <ligand>
        <name>NAD(+)</name>
        <dbReference type="ChEBI" id="CHEBI:57540"/>
    </ligand>
</feature>
<evidence type="ECO:0000259" key="6">
    <source>
        <dbReference type="Pfam" id="PF02866"/>
    </source>
</evidence>
<feature type="binding site" evidence="4">
    <location>
        <position position="152"/>
    </location>
    <ligand>
        <name>substrate</name>
    </ligand>
</feature>
<comment type="similarity">
    <text evidence="4">Belongs to the LDH/MDH superfamily. MDH type 3 family.</text>
</comment>
<dbReference type="SUPFAM" id="SSF51735">
    <property type="entry name" value="NAD(P)-binding Rossmann-fold domains"/>
    <property type="match status" value="1"/>
</dbReference>
<dbReference type="Gene3D" id="3.40.50.720">
    <property type="entry name" value="NAD(P)-binding Rossmann-like Domain"/>
    <property type="match status" value="1"/>
</dbReference>
<dbReference type="PANTHER" id="PTHR43128">
    <property type="entry name" value="L-2-HYDROXYCARBOXYLATE DEHYDROGENASE (NAD(P)(+))"/>
    <property type="match status" value="1"/>
</dbReference>
<dbReference type="GO" id="GO:0030060">
    <property type="term" value="F:L-malate dehydrogenase (NAD+) activity"/>
    <property type="evidence" value="ECO:0007669"/>
    <property type="project" value="UniProtKB-EC"/>
</dbReference>
<feature type="binding site" evidence="4">
    <location>
        <position position="83"/>
    </location>
    <ligand>
        <name>substrate</name>
    </ligand>
</feature>
<name>A0ABS3BXF9_9BACT</name>
<feature type="binding site" evidence="4">
    <location>
        <position position="121"/>
    </location>
    <ligand>
        <name>substrate</name>
    </ligand>
</feature>
<dbReference type="InterPro" id="IPR022383">
    <property type="entry name" value="Lactate/malate_DH_C"/>
</dbReference>
<dbReference type="PIRSF" id="PIRSF000102">
    <property type="entry name" value="Lac_mal_DH"/>
    <property type="match status" value="1"/>
</dbReference>
<dbReference type="InterPro" id="IPR036291">
    <property type="entry name" value="NAD(P)-bd_dom_sf"/>
</dbReference>
<dbReference type="InterPro" id="IPR001236">
    <property type="entry name" value="Lactate/malate_DH_N"/>
</dbReference>
<feature type="binding site" evidence="4">
    <location>
        <begin position="8"/>
        <end position="13"/>
    </location>
    <ligand>
        <name>NAD(+)</name>
        <dbReference type="ChEBI" id="CHEBI:57540"/>
    </ligand>
</feature>
<evidence type="ECO:0000313" key="8">
    <source>
        <dbReference type="Proteomes" id="UP000664698"/>
    </source>
</evidence>
<gene>
    <name evidence="4 7" type="primary">mdh</name>
    <name evidence="7" type="ORF">J0A67_19155</name>
</gene>
<dbReference type="PANTHER" id="PTHR43128:SF16">
    <property type="entry name" value="L-LACTATE DEHYDROGENASE"/>
    <property type="match status" value="1"/>
</dbReference>
<dbReference type="InterPro" id="IPR001557">
    <property type="entry name" value="L-lactate/malate_DH"/>
</dbReference>
<dbReference type="Pfam" id="PF02866">
    <property type="entry name" value="Ldh_1_C"/>
    <property type="match status" value="1"/>
</dbReference>
<evidence type="ECO:0000256" key="1">
    <source>
        <dbReference type="ARBA" id="ARBA00022532"/>
    </source>
</evidence>
<dbReference type="NCBIfam" id="TIGR01763">
    <property type="entry name" value="MalateDH_bact"/>
    <property type="match status" value="1"/>
</dbReference>
<feature type="binding site" evidence="4">
    <location>
        <begin position="119"/>
        <end position="121"/>
    </location>
    <ligand>
        <name>NAD(+)</name>
        <dbReference type="ChEBI" id="CHEBI:57540"/>
    </ligand>
</feature>
<dbReference type="NCBIfam" id="NF004863">
    <property type="entry name" value="PRK06223.1"/>
    <property type="match status" value="1"/>
</dbReference>